<dbReference type="AlphaFoldDB" id="A0A3P1CWL7"/>
<protein>
    <submittedName>
        <fullName evidence="2">Putative toxin-antitoxin system toxin component, PIN family</fullName>
    </submittedName>
</protein>
<dbReference type="PANTHER" id="PTHR34610:SF3">
    <property type="entry name" value="SSL7007 PROTEIN"/>
    <property type="match status" value="1"/>
</dbReference>
<keyword evidence="3" id="KW-1185">Reference proteome</keyword>
<sequence length="135" mass="15476">MKVVLDINVLLISLPVASPYRPIFDALKTGRFECVVSTPILAEYHEKLAEKTSPSVADNVIKLILSLENCTLQSVYFEWGFRHNDPDDNKYVDCALMSNVDHLVSEDRHFTILRDITFPKLSVIRIDDFLRLLQP</sequence>
<dbReference type="NCBIfam" id="TIGR00305">
    <property type="entry name" value="putative toxin-antitoxin system toxin component, PIN family"/>
    <property type="match status" value="1"/>
</dbReference>
<feature type="domain" description="PIN" evidence="1">
    <location>
        <begin position="2"/>
        <end position="109"/>
    </location>
</feature>
<proteinExistence type="predicted"/>
<dbReference type="Pfam" id="PF13470">
    <property type="entry name" value="PIN_3"/>
    <property type="match status" value="1"/>
</dbReference>
<evidence type="ECO:0000313" key="3">
    <source>
        <dbReference type="Proteomes" id="UP000274271"/>
    </source>
</evidence>
<dbReference type="InterPro" id="IPR002716">
    <property type="entry name" value="PIN_dom"/>
</dbReference>
<organism evidence="2 3">
    <name type="scientific">Larkinella knui</name>
    <dbReference type="NCBI Taxonomy" id="2025310"/>
    <lineage>
        <taxon>Bacteria</taxon>
        <taxon>Pseudomonadati</taxon>
        <taxon>Bacteroidota</taxon>
        <taxon>Cytophagia</taxon>
        <taxon>Cytophagales</taxon>
        <taxon>Spirosomataceae</taxon>
        <taxon>Larkinella</taxon>
    </lineage>
</organism>
<dbReference type="InterPro" id="IPR002850">
    <property type="entry name" value="PIN_toxin-like"/>
</dbReference>
<reference evidence="2 3" key="1">
    <citation type="submission" date="2018-11" db="EMBL/GenBank/DDBJ databases">
        <authorList>
            <person name="Zhou Z."/>
            <person name="Wang G."/>
        </authorList>
    </citation>
    <scope>NUCLEOTIDE SEQUENCE [LARGE SCALE GENOMIC DNA]</scope>
    <source>
        <strain evidence="2 3">KCTC42998</strain>
    </source>
</reference>
<comment type="caution">
    <text evidence="2">The sequence shown here is derived from an EMBL/GenBank/DDBJ whole genome shotgun (WGS) entry which is preliminary data.</text>
</comment>
<dbReference type="RefSeq" id="WP_124903683.1">
    <property type="nucleotide sequence ID" value="NZ_RQJP01000001.1"/>
</dbReference>
<evidence type="ECO:0000313" key="2">
    <source>
        <dbReference type="EMBL" id="RRB17254.1"/>
    </source>
</evidence>
<dbReference type="PANTHER" id="PTHR34610">
    <property type="entry name" value="SSL7007 PROTEIN"/>
    <property type="match status" value="1"/>
</dbReference>
<dbReference type="Proteomes" id="UP000274271">
    <property type="component" value="Unassembled WGS sequence"/>
</dbReference>
<dbReference type="SUPFAM" id="SSF88723">
    <property type="entry name" value="PIN domain-like"/>
    <property type="match status" value="1"/>
</dbReference>
<dbReference type="EMBL" id="RQJP01000001">
    <property type="protein sequence ID" value="RRB17254.1"/>
    <property type="molecule type" value="Genomic_DNA"/>
</dbReference>
<evidence type="ECO:0000259" key="1">
    <source>
        <dbReference type="Pfam" id="PF13470"/>
    </source>
</evidence>
<name>A0A3P1CWL7_9BACT</name>
<dbReference type="OrthoDB" id="9802590at2"/>
<gene>
    <name evidence="2" type="ORF">EHT87_02940</name>
</gene>
<accession>A0A3P1CWL7</accession>
<dbReference type="InterPro" id="IPR029060">
    <property type="entry name" value="PIN-like_dom_sf"/>
</dbReference>